<keyword evidence="5" id="KW-1185">Reference proteome</keyword>
<evidence type="ECO:0000313" key="5">
    <source>
        <dbReference type="Proteomes" id="UP000822688"/>
    </source>
</evidence>
<evidence type="ECO:0000259" key="2">
    <source>
        <dbReference type="Pfam" id="PF04884"/>
    </source>
</evidence>
<reference evidence="4" key="1">
    <citation type="submission" date="2020-06" db="EMBL/GenBank/DDBJ databases">
        <title>WGS assembly of Ceratodon purpureus strain R40.</title>
        <authorList>
            <person name="Carey S.B."/>
            <person name="Jenkins J."/>
            <person name="Shu S."/>
            <person name="Lovell J.T."/>
            <person name="Sreedasyam A."/>
            <person name="Maumus F."/>
            <person name="Tiley G.P."/>
            <person name="Fernandez-Pozo N."/>
            <person name="Barry K."/>
            <person name="Chen C."/>
            <person name="Wang M."/>
            <person name="Lipzen A."/>
            <person name="Daum C."/>
            <person name="Saski C.A."/>
            <person name="Payton A.C."/>
            <person name="Mcbreen J.C."/>
            <person name="Conrad R.E."/>
            <person name="Kollar L.M."/>
            <person name="Olsson S."/>
            <person name="Huttunen S."/>
            <person name="Landis J.B."/>
            <person name="Wickett N.J."/>
            <person name="Johnson M.G."/>
            <person name="Rensing S.A."/>
            <person name="Grimwood J."/>
            <person name="Schmutz J."/>
            <person name="Mcdaniel S.F."/>
        </authorList>
    </citation>
    <scope>NUCLEOTIDE SEQUENCE</scope>
    <source>
        <strain evidence="4">R40</strain>
    </source>
</reference>
<dbReference type="InterPro" id="IPR054549">
    <property type="entry name" value="UVB_sens_RUS_dom"/>
</dbReference>
<dbReference type="Pfam" id="PF04884">
    <property type="entry name" value="UVB_sens_prot"/>
    <property type="match status" value="1"/>
</dbReference>
<dbReference type="InterPro" id="IPR055412">
    <property type="entry name" value="UVB_sens_C"/>
</dbReference>
<name>A0A8T0J5J1_CERPU</name>
<feature type="domain" description="Root UVB sensitive protein C-terminal" evidence="3">
    <location>
        <begin position="423"/>
        <end position="522"/>
    </location>
</feature>
<accession>A0A8T0J5J1</accession>
<dbReference type="AlphaFoldDB" id="A0A8T0J5J1"/>
<dbReference type="Pfam" id="PF24160">
    <property type="entry name" value="UVB_sens_C"/>
    <property type="match status" value="1"/>
</dbReference>
<dbReference type="PANTHER" id="PTHR12770">
    <property type="entry name" value="RUS1 FAMILY PROTEIN C16ORF58"/>
    <property type="match status" value="1"/>
</dbReference>
<evidence type="ECO:0008006" key="6">
    <source>
        <dbReference type="Google" id="ProtNLM"/>
    </source>
</evidence>
<feature type="domain" description="Protein root UVB sensitive/RUS" evidence="2">
    <location>
        <begin position="128"/>
        <end position="354"/>
    </location>
</feature>
<dbReference type="InterPro" id="IPR006968">
    <property type="entry name" value="RUS_fam"/>
</dbReference>
<proteinExistence type="inferred from homology"/>
<sequence length="531" mass="60132">MVATSIIAAALPGSVVSIGSSQCSYDFSRHVQVGHRRRLQPPRAFVDDKRWREWLQWRNSWHPEKNGKKLPVVIFEGGRRWQYVFDGERMRTVELDEEALQKGEGRDESVNGRVAESFIRAKQTLLRIFVPDQVRPHYLVYLKWKLAHRFLSSILHFQCTQAMLWAIGVGAKRRLPAAAVLNWVMKDGLGRLGKLIYTASLGRTFDSNLKKVRFSTSALFSLSVGLEIMTPLFPRYFLLLATLAHVAKSIAYAAYLSTSSAIHRSFALGNNLADISAKGQAQTVIADNLGLAVAICLSQIIHHHPTIERIFPFATYPFLALAELYAIYNQLQAVHLQTLNKERLEIVISTWVKDRRIPSFEEVSTVENAALLNFFNGRKQQLLFRIGAVSSRFLTPERLMSILDLHDTQRYALCLEPLSPSPFLVHPSFSHSGLLLWLHEKASTEDIIMGVLQVCHIRAKKITSKASLQQLGKQYEKGDIDGAWRNLLLESRQKAEADFETLLDAIKDEGWITKDILLGPKEKCSFSILKS</sequence>
<dbReference type="PANTHER" id="PTHR12770:SF29">
    <property type="entry name" value="PROTEIN ROOT UVB SENSITIVE 4"/>
    <property type="match status" value="1"/>
</dbReference>
<evidence type="ECO:0000259" key="3">
    <source>
        <dbReference type="Pfam" id="PF24160"/>
    </source>
</evidence>
<comment type="similarity">
    <text evidence="1">Belongs to the RUS1 family.</text>
</comment>
<protein>
    <recommendedName>
        <fullName evidence="6">Protein root UVB sensitive 4</fullName>
    </recommendedName>
</protein>
<gene>
    <name evidence="4" type="ORF">KC19_1G127200</name>
</gene>
<organism evidence="4 5">
    <name type="scientific">Ceratodon purpureus</name>
    <name type="common">Fire moss</name>
    <name type="synonym">Dicranum purpureum</name>
    <dbReference type="NCBI Taxonomy" id="3225"/>
    <lineage>
        <taxon>Eukaryota</taxon>
        <taxon>Viridiplantae</taxon>
        <taxon>Streptophyta</taxon>
        <taxon>Embryophyta</taxon>
        <taxon>Bryophyta</taxon>
        <taxon>Bryophytina</taxon>
        <taxon>Bryopsida</taxon>
        <taxon>Dicranidae</taxon>
        <taxon>Pseudoditrichales</taxon>
        <taxon>Ditrichaceae</taxon>
        <taxon>Ceratodon</taxon>
    </lineage>
</organism>
<comment type="caution">
    <text evidence="4">The sequence shown here is derived from an EMBL/GenBank/DDBJ whole genome shotgun (WGS) entry which is preliminary data.</text>
</comment>
<evidence type="ECO:0000256" key="1">
    <source>
        <dbReference type="ARBA" id="ARBA00007558"/>
    </source>
</evidence>
<dbReference type="EMBL" id="CM026421">
    <property type="protein sequence ID" value="KAG0590795.1"/>
    <property type="molecule type" value="Genomic_DNA"/>
</dbReference>
<evidence type="ECO:0000313" key="4">
    <source>
        <dbReference type="EMBL" id="KAG0590795.1"/>
    </source>
</evidence>
<dbReference type="Proteomes" id="UP000822688">
    <property type="component" value="Chromosome 1"/>
</dbReference>